<reference evidence="1" key="1">
    <citation type="submission" date="2021-03" db="EMBL/GenBank/DDBJ databases">
        <authorList>
            <consortium name="DOE Joint Genome Institute"/>
            <person name="Ahrendt S."/>
            <person name="Looney B.P."/>
            <person name="Miyauchi S."/>
            <person name="Morin E."/>
            <person name="Drula E."/>
            <person name="Courty P.E."/>
            <person name="Chicoki N."/>
            <person name="Fauchery L."/>
            <person name="Kohler A."/>
            <person name="Kuo A."/>
            <person name="Labutti K."/>
            <person name="Pangilinan J."/>
            <person name="Lipzen A."/>
            <person name="Riley R."/>
            <person name="Andreopoulos W."/>
            <person name="He G."/>
            <person name="Johnson J."/>
            <person name="Barry K.W."/>
            <person name="Grigoriev I.V."/>
            <person name="Nagy L."/>
            <person name="Hibbett D."/>
            <person name="Henrissat B."/>
            <person name="Matheny P.B."/>
            <person name="Labbe J."/>
            <person name="Martin F."/>
        </authorList>
    </citation>
    <scope>NUCLEOTIDE SEQUENCE</scope>
    <source>
        <strain evidence="1">HHB10654</strain>
    </source>
</reference>
<name>A0ACB8THC8_9AGAM</name>
<accession>A0ACB8THC8</accession>
<comment type="caution">
    <text evidence="1">The sequence shown here is derived from an EMBL/GenBank/DDBJ whole genome shotgun (WGS) entry which is preliminary data.</text>
</comment>
<reference evidence="1" key="2">
    <citation type="journal article" date="2022" name="New Phytol.">
        <title>Evolutionary transition to the ectomycorrhizal habit in the genomes of a hyperdiverse lineage of mushroom-forming fungi.</title>
        <authorList>
            <person name="Looney B."/>
            <person name="Miyauchi S."/>
            <person name="Morin E."/>
            <person name="Drula E."/>
            <person name="Courty P.E."/>
            <person name="Kohler A."/>
            <person name="Kuo A."/>
            <person name="LaButti K."/>
            <person name="Pangilinan J."/>
            <person name="Lipzen A."/>
            <person name="Riley R."/>
            <person name="Andreopoulos W."/>
            <person name="He G."/>
            <person name="Johnson J."/>
            <person name="Nolan M."/>
            <person name="Tritt A."/>
            <person name="Barry K.W."/>
            <person name="Grigoriev I.V."/>
            <person name="Nagy L.G."/>
            <person name="Hibbett D."/>
            <person name="Henrissat B."/>
            <person name="Matheny P.B."/>
            <person name="Labbe J."/>
            <person name="Martin F.M."/>
        </authorList>
    </citation>
    <scope>NUCLEOTIDE SEQUENCE</scope>
    <source>
        <strain evidence="1">HHB10654</strain>
    </source>
</reference>
<protein>
    <submittedName>
        <fullName evidence="1">Uncharacterized protein</fullName>
    </submittedName>
</protein>
<evidence type="ECO:0000313" key="2">
    <source>
        <dbReference type="Proteomes" id="UP000814140"/>
    </source>
</evidence>
<evidence type="ECO:0000313" key="1">
    <source>
        <dbReference type="EMBL" id="KAI0067822.1"/>
    </source>
</evidence>
<organism evidence="1 2">
    <name type="scientific">Artomyces pyxidatus</name>
    <dbReference type="NCBI Taxonomy" id="48021"/>
    <lineage>
        <taxon>Eukaryota</taxon>
        <taxon>Fungi</taxon>
        <taxon>Dikarya</taxon>
        <taxon>Basidiomycota</taxon>
        <taxon>Agaricomycotina</taxon>
        <taxon>Agaricomycetes</taxon>
        <taxon>Russulales</taxon>
        <taxon>Auriscalpiaceae</taxon>
        <taxon>Artomyces</taxon>
    </lineage>
</organism>
<dbReference type="EMBL" id="MU277189">
    <property type="protein sequence ID" value="KAI0067822.1"/>
    <property type="molecule type" value="Genomic_DNA"/>
</dbReference>
<sequence>MSPPPDGSLAAIYPIIAVGASSRKLKPSTLRSPFPKWDLSSGSTQFSAGFSRTVLSALWAAKTAARYSYFLISTALHPLIYEHLSLSLGIAYDLAHLLSLSDRHQLHRLYESLEMGPSTLNINTTIRGAVHLSGELDPSRRLLEGPTVRPVHPTLKVCPARRPFDRARCAGDSGFVNELAQSDAPGPRLTANDSGLIHTCFHISLAWDVSTLRVHKLPAYIYHIMARYSSSIPVARERRVTDTTLSSRFTLDSPFAHKFQIQRSSPPLHRVSKAHDPSKYVAVSAQVVFAGATASIPMVARVSVTDYIGDVVFDTFVRPTQPVVDHRTAETGVLPSHIANAPTFLDVQTQLTLLLRNKIIVGHALWHFFSVMGIRHPTIDTRDVASFIPFRRSLRSGRQLPPLPVLVNRLMGQNIGLGHEHPLENARAALDLFRSAEQAWETAIGSGSWPCTLPPAAYSEFFL</sequence>
<proteinExistence type="predicted"/>
<gene>
    <name evidence="1" type="ORF">BV25DRAFT_1834814</name>
</gene>
<dbReference type="Proteomes" id="UP000814140">
    <property type="component" value="Unassembled WGS sequence"/>
</dbReference>
<keyword evidence="2" id="KW-1185">Reference proteome</keyword>